<protein>
    <submittedName>
        <fullName evidence="1">Uncharacterized protein</fullName>
    </submittedName>
</protein>
<dbReference type="EMBL" id="JAIWYP010000003">
    <property type="protein sequence ID" value="KAH3851500.1"/>
    <property type="molecule type" value="Genomic_DNA"/>
</dbReference>
<reference evidence="1" key="2">
    <citation type="submission" date="2020-11" db="EMBL/GenBank/DDBJ databases">
        <authorList>
            <person name="McCartney M.A."/>
            <person name="Auch B."/>
            <person name="Kono T."/>
            <person name="Mallez S."/>
            <person name="Becker A."/>
            <person name="Gohl D.M."/>
            <person name="Silverstein K.A.T."/>
            <person name="Koren S."/>
            <person name="Bechman K.B."/>
            <person name="Herman A."/>
            <person name="Abrahante J.E."/>
            <person name="Garbe J."/>
        </authorList>
    </citation>
    <scope>NUCLEOTIDE SEQUENCE</scope>
    <source>
        <strain evidence="1">Duluth1</strain>
        <tissue evidence="1">Whole animal</tissue>
    </source>
</reference>
<accession>A0A9D4L4X0</accession>
<evidence type="ECO:0000313" key="2">
    <source>
        <dbReference type="Proteomes" id="UP000828390"/>
    </source>
</evidence>
<dbReference type="AlphaFoldDB" id="A0A9D4L4X0"/>
<comment type="caution">
    <text evidence="1">The sequence shown here is derived from an EMBL/GenBank/DDBJ whole genome shotgun (WGS) entry which is preliminary data.</text>
</comment>
<name>A0A9D4L4X0_DREPO</name>
<gene>
    <name evidence="1" type="ORF">DPMN_093982</name>
</gene>
<keyword evidence="2" id="KW-1185">Reference proteome</keyword>
<proteinExistence type="predicted"/>
<organism evidence="1 2">
    <name type="scientific">Dreissena polymorpha</name>
    <name type="common">Zebra mussel</name>
    <name type="synonym">Mytilus polymorpha</name>
    <dbReference type="NCBI Taxonomy" id="45954"/>
    <lineage>
        <taxon>Eukaryota</taxon>
        <taxon>Metazoa</taxon>
        <taxon>Spiralia</taxon>
        <taxon>Lophotrochozoa</taxon>
        <taxon>Mollusca</taxon>
        <taxon>Bivalvia</taxon>
        <taxon>Autobranchia</taxon>
        <taxon>Heteroconchia</taxon>
        <taxon>Euheterodonta</taxon>
        <taxon>Imparidentia</taxon>
        <taxon>Neoheterodontei</taxon>
        <taxon>Myida</taxon>
        <taxon>Dreissenoidea</taxon>
        <taxon>Dreissenidae</taxon>
        <taxon>Dreissena</taxon>
    </lineage>
</organism>
<sequence length="82" mass="9655">MDWKQKESYVINHLEKVDVMERTTGTPSSSRRNFSYRYFLTKRSERIPVCKNMFTTALGIGEKTVYTWLNDSESGIPNTEKR</sequence>
<dbReference type="Proteomes" id="UP000828390">
    <property type="component" value="Unassembled WGS sequence"/>
</dbReference>
<reference evidence="1" key="1">
    <citation type="journal article" date="2019" name="bioRxiv">
        <title>The Genome of the Zebra Mussel, Dreissena polymorpha: A Resource for Invasive Species Research.</title>
        <authorList>
            <person name="McCartney M.A."/>
            <person name="Auch B."/>
            <person name="Kono T."/>
            <person name="Mallez S."/>
            <person name="Zhang Y."/>
            <person name="Obille A."/>
            <person name="Becker A."/>
            <person name="Abrahante J.E."/>
            <person name="Garbe J."/>
            <person name="Badalamenti J.P."/>
            <person name="Herman A."/>
            <person name="Mangelson H."/>
            <person name="Liachko I."/>
            <person name="Sullivan S."/>
            <person name="Sone E.D."/>
            <person name="Koren S."/>
            <person name="Silverstein K.A.T."/>
            <person name="Beckman K.B."/>
            <person name="Gohl D.M."/>
        </authorList>
    </citation>
    <scope>NUCLEOTIDE SEQUENCE</scope>
    <source>
        <strain evidence="1">Duluth1</strain>
        <tissue evidence="1">Whole animal</tissue>
    </source>
</reference>
<evidence type="ECO:0000313" key="1">
    <source>
        <dbReference type="EMBL" id="KAH3851500.1"/>
    </source>
</evidence>